<evidence type="ECO:0000256" key="2">
    <source>
        <dbReference type="ARBA" id="ARBA00023134"/>
    </source>
</evidence>
<dbReference type="Gene3D" id="2.70.210.12">
    <property type="entry name" value="GTP1/OBG domain"/>
    <property type="match status" value="1"/>
</dbReference>
<evidence type="ECO:0000259" key="4">
    <source>
        <dbReference type="PROSITE" id="PS50897"/>
    </source>
</evidence>
<dbReference type="SUPFAM" id="SSF52540">
    <property type="entry name" value="P-loop containing nucleoside triphosphate hydrolases"/>
    <property type="match status" value="1"/>
</dbReference>
<dbReference type="PROSITE" id="PS00905">
    <property type="entry name" value="GTP1_OBG"/>
    <property type="match status" value="1"/>
</dbReference>
<evidence type="ECO:0000313" key="8">
    <source>
        <dbReference type="Proteomes" id="UP000250235"/>
    </source>
</evidence>
<dbReference type="PROSITE" id="PS51710">
    <property type="entry name" value="G_OBG"/>
    <property type="match status" value="1"/>
</dbReference>
<evidence type="ECO:0000259" key="6">
    <source>
        <dbReference type="PROSITE" id="PS51883"/>
    </source>
</evidence>
<dbReference type="InterPro" id="IPR024964">
    <property type="entry name" value="CTLH/CRA"/>
</dbReference>
<dbReference type="SMART" id="SM00668">
    <property type="entry name" value="CTLH"/>
    <property type="match status" value="1"/>
</dbReference>
<evidence type="ECO:0008006" key="9">
    <source>
        <dbReference type="Google" id="ProtNLM"/>
    </source>
</evidence>
<dbReference type="InterPro" id="IPR006074">
    <property type="entry name" value="GTP1-OBG_CS"/>
</dbReference>
<dbReference type="GO" id="GO:0005739">
    <property type="term" value="C:mitochondrion"/>
    <property type="evidence" value="ECO:0007669"/>
    <property type="project" value="TreeGrafter"/>
</dbReference>
<dbReference type="PROSITE" id="PS50897">
    <property type="entry name" value="CTLH"/>
    <property type="match status" value="1"/>
</dbReference>
<dbReference type="InterPro" id="IPR006595">
    <property type="entry name" value="CTLH_C"/>
</dbReference>
<feature type="compositionally biased region" description="Basic and acidic residues" evidence="3">
    <location>
        <begin position="370"/>
        <end position="379"/>
    </location>
</feature>
<evidence type="ECO:0000259" key="5">
    <source>
        <dbReference type="PROSITE" id="PS51710"/>
    </source>
</evidence>
<dbReference type="InterPro" id="IPR013144">
    <property type="entry name" value="CRA_dom"/>
</dbReference>
<feature type="domain" description="OBG-type G" evidence="5">
    <location>
        <begin position="533"/>
        <end position="743"/>
    </location>
</feature>
<dbReference type="PANTHER" id="PTHR11702:SF39">
    <property type="entry name" value="GTP-BINDING PROTEIN OBGC2-RELATED"/>
    <property type="match status" value="1"/>
</dbReference>
<dbReference type="PRINTS" id="PR00326">
    <property type="entry name" value="GTP1OBG"/>
</dbReference>
<dbReference type="Gene3D" id="3.40.50.300">
    <property type="entry name" value="P-loop containing nucleotide triphosphate hydrolases"/>
    <property type="match status" value="1"/>
</dbReference>
<feature type="region of interest" description="Disordered" evidence="3">
    <location>
        <begin position="353"/>
        <end position="379"/>
    </location>
</feature>
<feature type="domain" description="Obg" evidence="6">
    <location>
        <begin position="334"/>
        <end position="532"/>
    </location>
</feature>
<dbReference type="NCBIfam" id="TIGR00231">
    <property type="entry name" value="small_GTP"/>
    <property type="match status" value="1"/>
</dbReference>
<evidence type="ECO:0000256" key="3">
    <source>
        <dbReference type="SAM" id="MobiDB-lite"/>
    </source>
</evidence>
<dbReference type="PANTHER" id="PTHR11702">
    <property type="entry name" value="DEVELOPMENTALLY REGULATED GTP-BINDING PROTEIN-RELATED"/>
    <property type="match status" value="1"/>
</dbReference>
<dbReference type="PROSITE" id="PS51883">
    <property type="entry name" value="OBG"/>
    <property type="match status" value="1"/>
</dbReference>
<protein>
    <recommendedName>
        <fullName evidence="9">GTP-binding protein OBGC2</fullName>
    </recommendedName>
</protein>
<dbReference type="InterPro" id="IPR006073">
    <property type="entry name" value="GTP-bd"/>
</dbReference>
<dbReference type="Pfam" id="PF10607">
    <property type="entry name" value="CTLH"/>
    <property type="match status" value="1"/>
</dbReference>
<evidence type="ECO:0000313" key="7">
    <source>
        <dbReference type="EMBL" id="KZV26771.1"/>
    </source>
</evidence>
<dbReference type="OrthoDB" id="347018at2759"/>
<dbReference type="GO" id="GO:0042254">
    <property type="term" value="P:ribosome biogenesis"/>
    <property type="evidence" value="ECO:0007669"/>
    <property type="project" value="UniProtKB-UniRule"/>
</dbReference>
<dbReference type="InterPro" id="IPR005225">
    <property type="entry name" value="Small_GTP-bd"/>
</dbReference>
<dbReference type="GO" id="GO:0003924">
    <property type="term" value="F:GTPase activity"/>
    <property type="evidence" value="ECO:0007669"/>
    <property type="project" value="InterPro"/>
</dbReference>
<dbReference type="CDD" id="cd01898">
    <property type="entry name" value="Obg"/>
    <property type="match status" value="1"/>
</dbReference>
<dbReference type="SUPFAM" id="SSF82051">
    <property type="entry name" value="Obg GTP-binding protein N-terminal domain"/>
    <property type="match status" value="1"/>
</dbReference>
<dbReference type="InterPro" id="IPR031167">
    <property type="entry name" value="G_OBG"/>
</dbReference>
<dbReference type="PROSITE" id="PS50896">
    <property type="entry name" value="LISH"/>
    <property type="match status" value="1"/>
</dbReference>
<dbReference type="Pfam" id="PF01926">
    <property type="entry name" value="MMR_HSR1"/>
    <property type="match status" value="1"/>
</dbReference>
<keyword evidence="8" id="KW-1185">Reference proteome</keyword>
<name>A0A2Z7AY05_9LAMI</name>
<dbReference type="InterPro" id="IPR006169">
    <property type="entry name" value="GTP1_OBG_dom"/>
</dbReference>
<reference evidence="7 8" key="1">
    <citation type="journal article" date="2015" name="Proc. Natl. Acad. Sci. U.S.A.">
        <title>The resurrection genome of Boea hygrometrica: A blueprint for survival of dehydration.</title>
        <authorList>
            <person name="Xiao L."/>
            <person name="Yang G."/>
            <person name="Zhang L."/>
            <person name="Yang X."/>
            <person name="Zhao S."/>
            <person name="Ji Z."/>
            <person name="Zhou Q."/>
            <person name="Hu M."/>
            <person name="Wang Y."/>
            <person name="Chen M."/>
            <person name="Xu Y."/>
            <person name="Jin H."/>
            <person name="Xiao X."/>
            <person name="Hu G."/>
            <person name="Bao F."/>
            <person name="Hu Y."/>
            <person name="Wan P."/>
            <person name="Li L."/>
            <person name="Deng X."/>
            <person name="Kuang T."/>
            <person name="Xiang C."/>
            <person name="Zhu J.K."/>
            <person name="Oliver M.J."/>
            <person name="He Y."/>
        </authorList>
    </citation>
    <scope>NUCLEOTIDE SEQUENCE [LARGE SCALE GENOMIC DNA]</scope>
    <source>
        <strain evidence="8">cv. XS01</strain>
    </source>
</reference>
<gene>
    <name evidence="7" type="ORF">F511_25335</name>
</gene>
<dbReference type="SMART" id="SM00757">
    <property type="entry name" value="CRA"/>
    <property type="match status" value="1"/>
</dbReference>
<evidence type="ECO:0000256" key="1">
    <source>
        <dbReference type="ARBA" id="ARBA00022741"/>
    </source>
</evidence>
<dbReference type="InterPro" id="IPR006594">
    <property type="entry name" value="LisH"/>
</dbReference>
<organism evidence="7 8">
    <name type="scientific">Dorcoceras hygrometricum</name>
    <dbReference type="NCBI Taxonomy" id="472368"/>
    <lineage>
        <taxon>Eukaryota</taxon>
        <taxon>Viridiplantae</taxon>
        <taxon>Streptophyta</taxon>
        <taxon>Embryophyta</taxon>
        <taxon>Tracheophyta</taxon>
        <taxon>Spermatophyta</taxon>
        <taxon>Magnoliopsida</taxon>
        <taxon>eudicotyledons</taxon>
        <taxon>Gunneridae</taxon>
        <taxon>Pentapetalae</taxon>
        <taxon>asterids</taxon>
        <taxon>lamiids</taxon>
        <taxon>Lamiales</taxon>
        <taxon>Gesneriaceae</taxon>
        <taxon>Didymocarpoideae</taxon>
        <taxon>Trichosporeae</taxon>
        <taxon>Loxocarpinae</taxon>
        <taxon>Dorcoceras</taxon>
    </lineage>
</organism>
<feature type="domain" description="CTLH" evidence="4">
    <location>
        <begin position="42"/>
        <end position="99"/>
    </location>
</feature>
<dbReference type="AlphaFoldDB" id="A0A2Z7AY05"/>
<dbReference type="Pfam" id="PF01018">
    <property type="entry name" value="GTP1_OBG"/>
    <property type="match status" value="1"/>
</dbReference>
<dbReference type="EMBL" id="KV011158">
    <property type="protein sequence ID" value="KZV26771.1"/>
    <property type="molecule type" value="Genomic_DNA"/>
</dbReference>
<proteinExistence type="predicted"/>
<keyword evidence="2" id="KW-0342">GTP-binding</keyword>
<keyword evidence="1" id="KW-0547">Nucleotide-binding</keyword>
<dbReference type="InterPro" id="IPR027417">
    <property type="entry name" value="P-loop_NTPase"/>
</dbReference>
<dbReference type="GO" id="GO:0005525">
    <property type="term" value="F:GTP binding"/>
    <property type="evidence" value="ECO:0007669"/>
    <property type="project" value="UniProtKB-KW"/>
</dbReference>
<dbReference type="Proteomes" id="UP000250235">
    <property type="component" value="Unassembled WGS sequence"/>
</dbReference>
<dbReference type="InterPro" id="IPR045086">
    <property type="entry name" value="OBG_GTPase"/>
</dbReference>
<feature type="non-terminal residue" evidence="7">
    <location>
        <position position="1"/>
    </location>
</feature>
<accession>A0A2Z7AY05</accession>
<sequence length="759" mass="84723">AVNEKDIYKVVLSYLVHNCFKDTVDSFITCTGLKQPTGHLEDMEKRKRIFHFAMDGNALKAIELTAEFAPGLLEENKDLHFDLLSLHFVELVCSRSWFKFTGSAEALGFAQTKLTPFGKEQKYVEKLEDFMALLAYEEPEKSPMFHLLSMDYRQRVADCLNRTILGWAAILLFEGLPQELAIVKSSRNRDKRQISGALLEYVLMSCYGNMLSTMARYWSIEFGYSQTEYRKLDTSAIEESSADRLLVYPLSDEAEDKMLTWTPQQYSLLNFSDRSLWASVSSVSLQPFLFSRSRHFPRKSTVQKKYQCAVLKNVLIKTKSPPSPSQETLVKERHKYFDEVIISVRAGDGGHGSILSVPNHKATSKSQRTFGKDKTKKRDSYKRDFDGSLILPVGGHGGDVVIYADESIDTLLEFHKNIRYNAKRGGNVDSMGVLSSQLHNGLAAPTLRIPVPLGTVVKNKRGKLLADLTHPGDEVVAARGGQGGISLLEAPEHKKKKLMTLSGNIMRDDSDKVLVLGQPGEEVTLQLILRIVADVGLVGLPNAGKSTLLAAITLAKPDIADYPFTTLMPNLGRLDGDPSLGAGQFSSEATLADLPGLIEGAHLGKGLGRNFLRHLRRTRMLVHVVDAAAEDPIRDYRTVKEELRMYNPDYLERPHIVVLNKIDKPEAMERLPYLKEEIKRIGRDKIDLQSHTCVETADSPISTGEETVKDIDEYPRPLSVVGVSVLKGVKVNEMLKEIRAALQKCRDSSESEQIQASPS</sequence>
<dbReference type="InterPro" id="IPR036726">
    <property type="entry name" value="GTP1_OBG_dom_sf"/>
</dbReference>